<accession>A0A485MWG8</accession>
<feature type="non-terminal residue" evidence="2">
    <location>
        <position position="174"/>
    </location>
</feature>
<sequence>SAVPGQLLDTGPALSLTGQTPLTRPAPSDSLLPWPTATAVSWQEAGARLCRSHGVWCERAAQPGGSGAAGQASSQRLAWGRQGRWLRLTVASGSRRLPPLLAFRPCLSSSHHEEGSDLRASKDSQPLAGRRPGLEGCGCGSVSRRLSQLARHEGRWQCRVEPYVEILHLREDPQ</sequence>
<feature type="region of interest" description="Disordered" evidence="1">
    <location>
        <begin position="110"/>
        <end position="129"/>
    </location>
</feature>
<evidence type="ECO:0000313" key="3">
    <source>
        <dbReference type="Proteomes" id="UP000386466"/>
    </source>
</evidence>
<feature type="compositionally biased region" description="Basic and acidic residues" evidence="1">
    <location>
        <begin position="110"/>
        <end position="122"/>
    </location>
</feature>
<keyword evidence="3" id="KW-1185">Reference proteome</keyword>
<proteinExistence type="predicted"/>
<protein>
    <submittedName>
        <fullName evidence="2">Uncharacterized protein</fullName>
    </submittedName>
</protein>
<evidence type="ECO:0000256" key="1">
    <source>
        <dbReference type="SAM" id="MobiDB-lite"/>
    </source>
</evidence>
<name>A0A485MWG8_LYNPA</name>
<dbReference type="AlphaFoldDB" id="A0A485MWG8"/>
<reference evidence="2 3" key="1">
    <citation type="submission" date="2019-01" db="EMBL/GenBank/DDBJ databases">
        <authorList>
            <person name="Alioto T."/>
            <person name="Alioto T."/>
        </authorList>
    </citation>
    <scope>NUCLEOTIDE SEQUENCE [LARGE SCALE GENOMIC DNA]</scope>
</reference>
<organism evidence="2 3">
    <name type="scientific">Lynx pardinus</name>
    <name type="common">Iberian lynx</name>
    <name type="synonym">Felis pardina</name>
    <dbReference type="NCBI Taxonomy" id="191816"/>
    <lineage>
        <taxon>Eukaryota</taxon>
        <taxon>Metazoa</taxon>
        <taxon>Chordata</taxon>
        <taxon>Craniata</taxon>
        <taxon>Vertebrata</taxon>
        <taxon>Euteleostomi</taxon>
        <taxon>Mammalia</taxon>
        <taxon>Eutheria</taxon>
        <taxon>Laurasiatheria</taxon>
        <taxon>Carnivora</taxon>
        <taxon>Feliformia</taxon>
        <taxon>Felidae</taxon>
        <taxon>Felinae</taxon>
        <taxon>Lynx</taxon>
    </lineage>
</organism>
<feature type="non-terminal residue" evidence="2">
    <location>
        <position position="1"/>
    </location>
</feature>
<dbReference type="EMBL" id="CAAGRJ010006689">
    <property type="protein sequence ID" value="VFV24667.1"/>
    <property type="molecule type" value="Genomic_DNA"/>
</dbReference>
<gene>
    <name evidence="2" type="ORF">LYPA_23C017485</name>
</gene>
<dbReference type="Proteomes" id="UP000386466">
    <property type="component" value="Unassembled WGS sequence"/>
</dbReference>
<feature type="region of interest" description="Disordered" evidence="1">
    <location>
        <begin position="1"/>
        <end position="30"/>
    </location>
</feature>
<evidence type="ECO:0000313" key="2">
    <source>
        <dbReference type="EMBL" id="VFV24667.1"/>
    </source>
</evidence>